<comment type="caution">
    <text evidence="9">The sequence shown here is derived from an EMBL/GenBank/DDBJ whole genome shotgun (WGS) entry which is preliminary data.</text>
</comment>
<feature type="binding site" evidence="6">
    <location>
        <position position="153"/>
    </location>
    <ligand>
        <name>Mg(2+)</name>
        <dbReference type="ChEBI" id="CHEBI:18420"/>
        <label>1</label>
    </ligand>
</feature>
<keyword evidence="6" id="KW-0464">Manganese</keyword>
<dbReference type="NCBIfam" id="NF008733">
    <property type="entry name" value="PRK11756.1"/>
    <property type="match status" value="1"/>
</dbReference>
<feature type="binding site" evidence="6">
    <location>
        <position position="259"/>
    </location>
    <ligand>
        <name>Mg(2+)</name>
        <dbReference type="ChEBI" id="CHEBI:18420"/>
        <label>1</label>
    </ligand>
</feature>
<dbReference type="GO" id="GO:0003677">
    <property type="term" value="F:DNA binding"/>
    <property type="evidence" value="ECO:0007669"/>
    <property type="project" value="InterPro"/>
</dbReference>
<feature type="site" description="Interaction with DNA substrate" evidence="7">
    <location>
        <position position="259"/>
    </location>
</feature>
<feature type="domain" description="Endonuclease/exonuclease/phosphatase" evidence="8">
    <location>
        <begin position="4"/>
        <end position="259"/>
    </location>
</feature>
<evidence type="ECO:0000256" key="1">
    <source>
        <dbReference type="ARBA" id="ARBA00007092"/>
    </source>
</evidence>
<dbReference type="InterPro" id="IPR020847">
    <property type="entry name" value="AP_endonuclease_F1_BS"/>
</dbReference>
<dbReference type="NCBIfam" id="TIGR00195">
    <property type="entry name" value="exoDNase_III"/>
    <property type="match status" value="1"/>
</dbReference>
<comment type="cofactor">
    <cofactor evidence="6">
        <name>Mg(2+)</name>
        <dbReference type="ChEBI" id="CHEBI:18420"/>
    </cofactor>
    <cofactor evidence="6">
        <name>Mn(2+)</name>
        <dbReference type="ChEBI" id="CHEBI:29035"/>
    </cofactor>
    <text evidence="6">Probably binds two magnesium or manganese ions per subunit.</text>
</comment>
<dbReference type="PROSITE" id="PS00726">
    <property type="entry name" value="AP_NUCLEASE_F1_1"/>
    <property type="match status" value="1"/>
</dbReference>
<evidence type="ECO:0000256" key="4">
    <source>
        <dbReference type="ARBA" id="ARBA00022842"/>
    </source>
</evidence>
<dbReference type="GO" id="GO:0046872">
    <property type="term" value="F:metal ion binding"/>
    <property type="evidence" value="ECO:0007669"/>
    <property type="project" value="UniProtKB-KW"/>
</dbReference>
<feature type="binding site" evidence="6">
    <location>
        <position position="34"/>
    </location>
    <ligand>
        <name>Mg(2+)</name>
        <dbReference type="ChEBI" id="CHEBI:18420"/>
        <label>1</label>
    </ligand>
</feature>
<dbReference type="InterPro" id="IPR005135">
    <property type="entry name" value="Endo/exonuclease/phosphatase"/>
</dbReference>
<sequence length="268" mass="31059">MKLISFNINGLRARIHQLKELIILHKPDIIGLQETKVEDSMFPIKDLSNLGYEIFYHGQKRHYGVALLTKISPIAVYKGLPTDNTNAERRLIIVEIPSPIGNIFVINGYFPQGENRKHIVKFPAKRKFFSDLKDYLTKQLVFNKLILIMGDMNVASTDLDIGIGDENIKKWLQIGKCAFLPEEREWIKNLFDLGLIDIWRKQNPKINNCFSWFDYRSKGFYDNRGLRIDLLLSTKILASYCIASGIDYNIRSMNKSSDHAPVWSKFQF</sequence>
<dbReference type="OrthoDB" id="9803914at2"/>
<feature type="binding site" evidence="6">
    <location>
        <position position="7"/>
    </location>
    <ligand>
        <name>Mg(2+)</name>
        <dbReference type="ChEBI" id="CHEBI:18420"/>
        <label>1</label>
    </ligand>
</feature>
<dbReference type="RefSeq" id="WP_136132263.1">
    <property type="nucleotide sequence ID" value="NZ_PDKR01000001.1"/>
</dbReference>
<dbReference type="PANTHER" id="PTHR43250">
    <property type="entry name" value="EXODEOXYRIBONUCLEASE III"/>
    <property type="match status" value="1"/>
</dbReference>
<dbReference type="GO" id="GO:0004519">
    <property type="term" value="F:endonuclease activity"/>
    <property type="evidence" value="ECO:0007669"/>
    <property type="project" value="InterPro"/>
</dbReference>
<evidence type="ECO:0000313" key="9">
    <source>
        <dbReference type="EMBL" id="PPI88836.1"/>
    </source>
</evidence>
<evidence type="ECO:0000259" key="8">
    <source>
        <dbReference type="Pfam" id="PF03372"/>
    </source>
</evidence>
<dbReference type="InterPro" id="IPR036691">
    <property type="entry name" value="Endo/exonu/phosph_ase_sf"/>
</dbReference>
<evidence type="ECO:0000256" key="3">
    <source>
        <dbReference type="ARBA" id="ARBA00022801"/>
    </source>
</evidence>
<proteinExistence type="inferred from homology"/>
<feature type="site" description="Transition state stabilizer" evidence="7">
    <location>
        <position position="153"/>
    </location>
</feature>
<evidence type="ECO:0000256" key="5">
    <source>
        <dbReference type="PIRSR" id="PIRSR604808-1"/>
    </source>
</evidence>
<evidence type="ECO:0000256" key="2">
    <source>
        <dbReference type="ARBA" id="ARBA00022723"/>
    </source>
</evidence>
<evidence type="ECO:0000256" key="7">
    <source>
        <dbReference type="PIRSR" id="PIRSR604808-3"/>
    </source>
</evidence>
<dbReference type="Pfam" id="PF03372">
    <property type="entry name" value="Exo_endo_phos"/>
    <property type="match status" value="1"/>
</dbReference>
<organism evidence="9 10">
    <name type="scientific">Candidatus Pantoea edessiphila</name>
    <dbReference type="NCBI Taxonomy" id="2044610"/>
    <lineage>
        <taxon>Bacteria</taxon>
        <taxon>Pseudomonadati</taxon>
        <taxon>Pseudomonadota</taxon>
        <taxon>Gammaproteobacteria</taxon>
        <taxon>Enterobacterales</taxon>
        <taxon>Erwiniaceae</taxon>
        <taxon>Pantoea</taxon>
    </lineage>
</organism>
<dbReference type="GO" id="GO:0008311">
    <property type="term" value="F:double-stranded DNA 3'-5' DNA exonuclease activity"/>
    <property type="evidence" value="ECO:0007669"/>
    <property type="project" value="InterPro"/>
</dbReference>
<keyword evidence="3" id="KW-0378">Hydrolase</keyword>
<dbReference type="PROSITE" id="PS51435">
    <property type="entry name" value="AP_NUCLEASE_F1_4"/>
    <property type="match status" value="1"/>
</dbReference>
<dbReference type="AlphaFoldDB" id="A0A2P5T2P0"/>
<dbReference type="GO" id="GO:0006281">
    <property type="term" value="P:DNA repair"/>
    <property type="evidence" value="ECO:0007669"/>
    <property type="project" value="InterPro"/>
</dbReference>
<evidence type="ECO:0000313" key="10">
    <source>
        <dbReference type="Proteomes" id="UP000295937"/>
    </source>
</evidence>
<dbReference type="InterPro" id="IPR037493">
    <property type="entry name" value="ExoIII-like"/>
</dbReference>
<dbReference type="NCBIfam" id="TIGR00633">
    <property type="entry name" value="xth"/>
    <property type="match status" value="1"/>
</dbReference>
<dbReference type="PANTHER" id="PTHR43250:SF2">
    <property type="entry name" value="EXODEOXYRIBONUCLEASE III"/>
    <property type="match status" value="1"/>
</dbReference>
<comment type="similarity">
    <text evidence="1">Belongs to the DNA repair enzymes AP/ExoA family.</text>
</comment>
<feature type="binding site" evidence="6">
    <location>
        <position position="151"/>
    </location>
    <ligand>
        <name>Mg(2+)</name>
        <dbReference type="ChEBI" id="CHEBI:18420"/>
        <label>1</label>
    </ligand>
</feature>
<dbReference type="EMBL" id="PDKR01000001">
    <property type="protein sequence ID" value="PPI88836.1"/>
    <property type="molecule type" value="Genomic_DNA"/>
</dbReference>
<name>A0A2P5T2P0_9GAMM</name>
<dbReference type="SUPFAM" id="SSF56219">
    <property type="entry name" value="DNase I-like"/>
    <property type="match status" value="1"/>
</dbReference>
<dbReference type="CDD" id="cd09086">
    <property type="entry name" value="ExoIII-like_AP-endo"/>
    <property type="match status" value="1"/>
</dbReference>
<dbReference type="InterPro" id="IPR004808">
    <property type="entry name" value="AP_endonuc_1"/>
</dbReference>
<feature type="active site" description="Proton acceptor" evidence="5">
    <location>
        <position position="259"/>
    </location>
</feature>
<dbReference type="Gene3D" id="3.60.10.10">
    <property type="entry name" value="Endonuclease/exonuclease/phosphatase"/>
    <property type="match status" value="1"/>
</dbReference>
<feature type="site" description="Important for catalytic activity" evidence="7">
    <location>
        <position position="229"/>
    </location>
</feature>
<feature type="active site" description="Proton donor/acceptor" evidence="5">
    <location>
        <position position="151"/>
    </location>
</feature>
<evidence type="ECO:0000256" key="6">
    <source>
        <dbReference type="PIRSR" id="PIRSR604808-2"/>
    </source>
</evidence>
<protein>
    <submittedName>
        <fullName evidence="9">Exodeoxyribonuclease III</fullName>
    </submittedName>
</protein>
<feature type="active site" evidence="5">
    <location>
        <position position="109"/>
    </location>
</feature>
<dbReference type="Proteomes" id="UP000295937">
    <property type="component" value="Unassembled WGS sequence"/>
</dbReference>
<keyword evidence="4 6" id="KW-0460">Magnesium</keyword>
<accession>A0A2P5T2P0</accession>
<keyword evidence="2 6" id="KW-0479">Metal-binding</keyword>
<feature type="binding site" evidence="6">
    <location>
        <position position="258"/>
    </location>
    <ligand>
        <name>Mg(2+)</name>
        <dbReference type="ChEBI" id="CHEBI:18420"/>
        <label>1</label>
    </ligand>
</feature>
<gene>
    <name evidence="9" type="ORF">CRV09_00805</name>
</gene>
<reference evidence="9 10" key="1">
    <citation type="journal article" date="2018" name="Genome Biol. Evol.">
        <title>Cladogenesis and Genomic Streamlining in Extracellular Endosymbionts of Tropical Stink Bugs.</title>
        <authorList>
            <person name="Otero-Bravo A."/>
            <person name="Goffredi S."/>
            <person name="Sabree Z.L."/>
        </authorList>
    </citation>
    <scope>NUCLEOTIDE SEQUENCE [LARGE SCALE GENOMIC DNA]</scope>
    <source>
        <strain evidence="9 10">SoEO</strain>
    </source>
</reference>